<dbReference type="InterPro" id="IPR009052">
    <property type="entry name" value="DNA_pol_III_theta_bac"/>
</dbReference>
<reference evidence="3" key="2">
    <citation type="submission" date="2015-06" db="EMBL/GenBank/DDBJ databases">
        <authorList>
            <person name="Urmite Genomes"/>
        </authorList>
    </citation>
    <scope>NUCLEOTIDE SEQUENCE [LARGE SCALE GENOMIC DNA]</scope>
    <source>
        <strain evidence="3">CSUR P1867</strain>
    </source>
</reference>
<protein>
    <submittedName>
        <fullName evidence="1">DNA polymerase III subunit theta</fullName>
    </submittedName>
</protein>
<sequence>MSYNLSELTQEEKDKLNVSLAASGVAFKERYNMPVVADAVLREQPQAFQAFFQERLVFYRARSQHYSRLPYEPSVKK</sequence>
<dbReference type="SUPFAM" id="SSF46575">
    <property type="entry name" value="DNA polymerase III theta subunit-like"/>
    <property type="match status" value="1"/>
</dbReference>
<dbReference type="Proteomes" id="UP000619976">
    <property type="component" value="Unassembled WGS sequence"/>
</dbReference>
<dbReference type="GO" id="GO:0006260">
    <property type="term" value="P:DNA replication"/>
    <property type="evidence" value="ECO:0007669"/>
    <property type="project" value="InterPro"/>
</dbReference>
<dbReference type="NCBIfam" id="NF008207">
    <property type="entry name" value="PRK10969.1"/>
    <property type="match status" value="1"/>
</dbReference>
<name>A0A0G4QBL4_9GAMM</name>
<evidence type="ECO:0000313" key="1">
    <source>
        <dbReference type="EMBL" id="CRL63245.1"/>
    </source>
</evidence>
<dbReference type="RefSeq" id="WP_006533094.1">
    <property type="nucleotide sequence ID" value="NZ_CAXOKJ010000009.1"/>
</dbReference>
<dbReference type="Pfam" id="PF06440">
    <property type="entry name" value="DNA_pol3_theta"/>
    <property type="match status" value="1"/>
</dbReference>
<dbReference type="InterPro" id="IPR036745">
    <property type="entry name" value="PolIII_theta_sf"/>
</dbReference>
<gene>
    <name evidence="1" type="primary">holE_2</name>
    <name evidence="1" type="ORF">BN1804_02410</name>
    <name evidence="2" type="ORF">JFQ69_03925</name>
</gene>
<dbReference type="GO" id="GO:0003887">
    <property type="term" value="F:DNA-directed DNA polymerase activity"/>
    <property type="evidence" value="ECO:0007669"/>
    <property type="project" value="InterPro"/>
</dbReference>
<dbReference type="GO" id="GO:0003677">
    <property type="term" value="F:DNA binding"/>
    <property type="evidence" value="ECO:0007669"/>
    <property type="project" value="InterPro"/>
</dbReference>
<dbReference type="Gene3D" id="1.20.58.250">
    <property type="entry name" value="DNA polymerase III-theta"/>
    <property type="match status" value="1"/>
</dbReference>
<evidence type="ECO:0000313" key="4">
    <source>
        <dbReference type="Proteomes" id="UP000619976"/>
    </source>
</evidence>
<proteinExistence type="predicted"/>
<organism evidence="1 3">
    <name type="scientific">Proteus penneri</name>
    <dbReference type="NCBI Taxonomy" id="102862"/>
    <lineage>
        <taxon>Bacteria</taxon>
        <taxon>Pseudomonadati</taxon>
        <taxon>Pseudomonadota</taxon>
        <taxon>Gammaproteobacteria</taxon>
        <taxon>Enterobacterales</taxon>
        <taxon>Morganellaceae</taxon>
        <taxon>Proteus</taxon>
    </lineage>
</organism>
<dbReference type="GeneID" id="76523288"/>
<dbReference type="EMBL" id="CVRY01000004">
    <property type="protein sequence ID" value="CRL63245.1"/>
    <property type="molecule type" value="Genomic_DNA"/>
</dbReference>
<reference evidence="2 4" key="3">
    <citation type="submission" date="2020-12" db="EMBL/GenBank/DDBJ databases">
        <title>Enhanced detection system for hospital associated transmission using whole genome sequencing surveillance.</title>
        <authorList>
            <person name="Harrison L.H."/>
            <person name="Van Tyne D."/>
            <person name="Marsh J.W."/>
            <person name="Griffith M.P."/>
            <person name="Snyder D.J."/>
            <person name="Cooper V.S."/>
            <person name="Mustapha M."/>
        </authorList>
    </citation>
    <scope>NUCLEOTIDE SEQUENCE [LARGE SCALE GENOMIC DNA]</scope>
    <source>
        <strain evidence="2 4">PR00195</strain>
    </source>
</reference>
<accession>A0A379EMM4</accession>
<evidence type="ECO:0000313" key="2">
    <source>
        <dbReference type="EMBL" id="MBJ2116821.1"/>
    </source>
</evidence>
<dbReference type="Proteomes" id="UP000183920">
    <property type="component" value="Unassembled WGS sequence"/>
</dbReference>
<accession>A0A0G4QBL4</accession>
<dbReference type="AlphaFoldDB" id="A0A0G4QBL4"/>
<evidence type="ECO:0000313" key="3">
    <source>
        <dbReference type="Proteomes" id="UP000183920"/>
    </source>
</evidence>
<dbReference type="EMBL" id="JAEKCB010000001">
    <property type="protein sequence ID" value="MBJ2116821.1"/>
    <property type="molecule type" value="Genomic_DNA"/>
</dbReference>
<reference evidence="1" key="1">
    <citation type="submission" date="2015-06" db="EMBL/GenBank/DDBJ databases">
        <authorList>
            <person name="Urmite Genomes Urmite Genomes"/>
        </authorList>
    </citation>
    <scope>NUCLEOTIDE SEQUENCE [LARGE SCALE GENOMIC DNA]</scope>
    <source>
        <strain evidence="1">CSUR P1867</strain>
    </source>
</reference>
<keyword evidence="4" id="KW-1185">Reference proteome</keyword>